<dbReference type="Gene3D" id="1.10.1380.10">
    <property type="entry name" value="Neutral endopeptidase , domain2"/>
    <property type="match status" value="1"/>
</dbReference>
<keyword evidence="9" id="KW-0812">Transmembrane</keyword>
<dbReference type="GO" id="GO:0005886">
    <property type="term" value="C:plasma membrane"/>
    <property type="evidence" value="ECO:0000318"/>
    <property type="project" value="GO_Central"/>
</dbReference>
<dbReference type="InterPro" id="IPR008753">
    <property type="entry name" value="Peptidase_M13_N"/>
</dbReference>
<dbReference type="InterPro" id="IPR024079">
    <property type="entry name" value="MetalloPept_cat_dom_sf"/>
</dbReference>
<dbReference type="CDD" id="cd08662">
    <property type="entry name" value="M13"/>
    <property type="match status" value="1"/>
</dbReference>
<reference evidence="12 13" key="2">
    <citation type="journal article" date="2011" name="PLoS Genet.">
        <title>Caenorhabditis briggsae recombinant inbred line genotypes reveal inter-strain incompatibility and the evolution of recombination.</title>
        <authorList>
            <person name="Ross J.A."/>
            <person name="Koboldt D.C."/>
            <person name="Staisch J.E."/>
            <person name="Chamberlin H.M."/>
            <person name="Gupta B.P."/>
            <person name="Miller R.D."/>
            <person name="Baird S.E."/>
            <person name="Haag E.S."/>
        </authorList>
    </citation>
    <scope>NUCLEOTIDE SEQUENCE [LARGE SCALE GENOMIC DNA]</scope>
    <source>
        <strain evidence="12 13">AF16</strain>
    </source>
</reference>
<accession>A8XRS1</accession>
<dbReference type="WormBase" id="CBG17774a">
    <property type="protein sequence ID" value="CBP04222"/>
    <property type="gene ID" value="WBGene00037316"/>
    <property type="gene designation" value="Cbr-nep-11"/>
</dbReference>
<feature type="transmembrane region" description="Helical" evidence="9">
    <location>
        <begin position="100"/>
        <end position="120"/>
    </location>
</feature>
<dbReference type="Proteomes" id="UP000008549">
    <property type="component" value="Unassembled WGS sequence"/>
</dbReference>
<evidence type="ECO:0000256" key="1">
    <source>
        <dbReference type="ARBA" id="ARBA00001947"/>
    </source>
</evidence>
<dbReference type="STRING" id="6238.A8XRS1"/>
<comment type="cofactor">
    <cofactor evidence="1">
        <name>Zn(2+)</name>
        <dbReference type="ChEBI" id="CHEBI:29105"/>
    </cofactor>
</comment>
<dbReference type="GO" id="GO:0004222">
    <property type="term" value="F:metalloendopeptidase activity"/>
    <property type="evidence" value="ECO:0000318"/>
    <property type="project" value="GO_Central"/>
</dbReference>
<feature type="domain" description="Peptidase M13 N-terminal" evidence="11">
    <location>
        <begin position="203"/>
        <end position="616"/>
    </location>
</feature>
<evidence type="ECO:0000256" key="3">
    <source>
        <dbReference type="ARBA" id="ARBA00022670"/>
    </source>
</evidence>
<evidence type="ECO:0000256" key="5">
    <source>
        <dbReference type="ARBA" id="ARBA00022801"/>
    </source>
</evidence>
<dbReference type="Pfam" id="PF05649">
    <property type="entry name" value="Peptidase_M13_N"/>
    <property type="match status" value="1"/>
</dbReference>
<evidence type="ECO:0000256" key="9">
    <source>
        <dbReference type="SAM" id="Phobius"/>
    </source>
</evidence>
<evidence type="ECO:0000259" key="10">
    <source>
        <dbReference type="Pfam" id="PF01431"/>
    </source>
</evidence>
<keyword evidence="4" id="KW-0479">Metal-binding</keyword>
<feature type="compositionally biased region" description="Basic and acidic residues" evidence="8">
    <location>
        <begin position="133"/>
        <end position="142"/>
    </location>
</feature>
<proteinExistence type="inferred from homology"/>
<dbReference type="HOGENOM" id="CLU_006187_4_0_1"/>
<dbReference type="GO" id="GO:0016485">
    <property type="term" value="P:protein processing"/>
    <property type="evidence" value="ECO:0000318"/>
    <property type="project" value="GO_Central"/>
</dbReference>
<keyword evidence="9" id="KW-0472">Membrane</keyword>
<keyword evidence="5" id="KW-0378">Hydrolase</keyword>
<evidence type="ECO:0000256" key="4">
    <source>
        <dbReference type="ARBA" id="ARBA00022723"/>
    </source>
</evidence>
<evidence type="ECO:0000313" key="13">
    <source>
        <dbReference type="Proteomes" id="UP000008549"/>
    </source>
</evidence>
<evidence type="ECO:0000256" key="8">
    <source>
        <dbReference type="SAM" id="MobiDB-lite"/>
    </source>
</evidence>
<sequence>MFSCRMPFGNDPPDYVHLRSNESQMQLITISENSDTPTPRLKKMPRPLPSQNDIPLSSSSGSPCFNAPARDEAPAVIFIPGKKFQGTFRWWKSRTTMEKLLIPTMLLFCLLTAVLLAVIINTDKRIEAIKADHATQTEKSSEKAPVAPAAPPLVPDSEAPPTTTIQPIPTSFEKPKKPEVCSTPGCVRAATHFLNAMNTSVNPCEDFFEFACGQWNDQHPIPDDMFAFGTFAYAREQVRQQLRVLLEQEVVTESESINMARATYRSCMNKTQLDELKTGPLIETLTELGEWPLLHESWNKTTFNLTNLLVNSRRDYGVDVFFQLYIYADSKNTSRNTLFIDQSTLALGRGTRDYYLNTTLFSSHMTAYRKYLRNIAQILKADGNLTRNDADMNADIEKIIDFEIELAKIIVAEDERRNNTRLYNKRAIRDLYSLLPQVDWVPFFQSIAPTDLIDLFHNDTEIIICEIEYLRQISELLEKTDVGLLTNYVLWRVVQSNVRYLDERFEDIKQVRQTSGTSKFEKELQDFLKVMTGQQQSPPRWKDCAQVPSTVLPLAAGAIYVQAHFQESDKYEALRMITHLSKSFTDLVRKNDWMDEETKKVAIEKANSMINNIGYPDVTNDIPLLDKQYVGLHISEHDTYYYIMKKSVVWMQSREFQKLTKPFDKHEFDISPAVVNAFYSPEKNAITFPAGILQPPFFSGTFPKAVNYGAIGAVIGHEITHGFDDQGSQYDKDGNLHNWWSDSSLQAFDKRRRCIVEQYGNYTVPKTSFRVNGKLTQGENIADNGGVKEAFQAYQNYVHENGEEPRLPGLQQYTNEQIFFVSYAHFWCGKKKEAAAMQQVLTDEHSPEVFRVIGVLSNMEAFADVYKCPKNSPVNPDHKCIVW</sequence>
<gene>
    <name evidence="14" type="primary">nep-11</name>
    <name evidence="12 14" type="ORF">CBG17774</name>
    <name evidence="12" type="ORF">CBG_17774</name>
</gene>
<dbReference type="PANTHER" id="PTHR11733">
    <property type="entry name" value="ZINC METALLOPROTEASE FAMILY M13 NEPRILYSIN-RELATED"/>
    <property type="match status" value="1"/>
</dbReference>
<feature type="region of interest" description="Disordered" evidence="8">
    <location>
        <begin position="32"/>
        <end position="63"/>
    </location>
</feature>
<organism evidence="12 13">
    <name type="scientific">Caenorhabditis briggsae</name>
    <dbReference type="NCBI Taxonomy" id="6238"/>
    <lineage>
        <taxon>Eukaryota</taxon>
        <taxon>Metazoa</taxon>
        <taxon>Ecdysozoa</taxon>
        <taxon>Nematoda</taxon>
        <taxon>Chromadorea</taxon>
        <taxon>Rhabditida</taxon>
        <taxon>Rhabditina</taxon>
        <taxon>Rhabditomorpha</taxon>
        <taxon>Rhabditoidea</taxon>
        <taxon>Rhabditidae</taxon>
        <taxon>Peloderinae</taxon>
        <taxon>Caenorhabditis</taxon>
    </lineage>
</organism>
<dbReference type="PROSITE" id="PS51885">
    <property type="entry name" value="NEPRILYSIN"/>
    <property type="match status" value="1"/>
</dbReference>
<feature type="region of interest" description="Disordered" evidence="8">
    <location>
        <begin position="133"/>
        <end position="176"/>
    </location>
</feature>
<dbReference type="GO" id="GO:0046872">
    <property type="term" value="F:metal ion binding"/>
    <property type="evidence" value="ECO:0007669"/>
    <property type="project" value="UniProtKB-KW"/>
</dbReference>
<evidence type="ECO:0000256" key="7">
    <source>
        <dbReference type="ARBA" id="ARBA00023049"/>
    </source>
</evidence>
<comment type="similarity">
    <text evidence="2">Belongs to the peptidase M13 family.</text>
</comment>
<dbReference type="PRINTS" id="PR00786">
    <property type="entry name" value="NEPRILYSIN"/>
</dbReference>
<dbReference type="Gene3D" id="3.40.390.10">
    <property type="entry name" value="Collagenase (Catalytic Domain)"/>
    <property type="match status" value="1"/>
</dbReference>
<keyword evidence="6" id="KW-0862">Zinc</keyword>
<reference evidence="12 13" key="1">
    <citation type="journal article" date="2003" name="PLoS Biol.">
        <title>The genome sequence of Caenorhabditis briggsae: a platform for comparative genomics.</title>
        <authorList>
            <person name="Stein L.D."/>
            <person name="Bao Z."/>
            <person name="Blasiar D."/>
            <person name="Blumenthal T."/>
            <person name="Brent M.R."/>
            <person name="Chen N."/>
            <person name="Chinwalla A."/>
            <person name="Clarke L."/>
            <person name="Clee C."/>
            <person name="Coghlan A."/>
            <person name="Coulson A."/>
            <person name="D'Eustachio P."/>
            <person name="Fitch D.H."/>
            <person name="Fulton L.A."/>
            <person name="Fulton R.E."/>
            <person name="Griffiths-Jones S."/>
            <person name="Harris T.W."/>
            <person name="Hillier L.W."/>
            <person name="Kamath R."/>
            <person name="Kuwabara P.E."/>
            <person name="Mardis E.R."/>
            <person name="Marra M.A."/>
            <person name="Miner T.L."/>
            <person name="Minx P."/>
            <person name="Mullikin J.C."/>
            <person name="Plumb R.W."/>
            <person name="Rogers J."/>
            <person name="Schein J.E."/>
            <person name="Sohrmann M."/>
            <person name="Spieth J."/>
            <person name="Stajich J.E."/>
            <person name="Wei C."/>
            <person name="Willey D."/>
            <person name="Wilson R.K."/>
            <person name="Durbin R."/>
            <person name="Waterston R.H."/>
        </authorList>
    </citation>
    <scope>NUCLEOTIDE SEQUENCE [LARGE SCALE GENOMIC DNA]</scope>
    <source>
        <strain evidence="12 13">AF16</strain>
    </source>
</reference>
<evidence type="ECO:0000313" key="12">
    <source>
        <dbReference type="EMBL" id="CAP35346.2"/>
    </source>
</evidence>
<evidence type="ECO:0000259" key="11">
    <source>
        <dbReference type="Pfam" id="PF05649"/>
    </source>
</evidence>
<keyword evidence="9" id="KW-1133">Transmembrane helix</keyword>
<feature type="domain" description="Peptidase M13 C-terminal" evidence="10">
    <location>
        <begin position="676"/>
        <end position="880"/>
    </location>
</feature>
<evidence type="ECO:0000313" key="14">
    <source>
        <dbReference type="WormBase" id="CBG17774a"/>
    </source>
</evidence>
<keyword evidence="7" id="KW-0482">Metalloprotease</keyword>
<dbReference type="EMBL" id="HE601475">
    <property type="protein sequence ID" value="CAP35346.2"/>
    <property type="molecule type" value="Genomic_DNA"/>
</dbReference>
<dbReference type="InterPro" id="IPR000718">
    <property type="entry name" value="Peptidase_M13"/>
</dbReference>
<keyword evidence="3" id="KW-0645">Protease</keyword>
<dbReference type="OMA" id="RGARDYY"/>
<dbReference type="AlphaFoldDB" id="A8XRS1"/>
<dbReference type="FunCoup" id="A8XRS1">
    <property type="interactions" value="285"/>
</dbReference>
<keyword evidence="13" id="KW-1185">Reference proteome</keyword>
<feature type="compositionally biased region" description="Low complexity" evidence="8">
    <location>
        <begin position="160"/>
        <end position="170"/>
    </location>
</feature>
<dbReference type="InterPro" id="IPR042089">
    <property type="entry name" value="Peptidase_M13_dom_2"/>
</dbReference>
<feature type="compositionally biased region" description="Polar residues" evidence="8">
    <location>
        <begin position="49"/>
        <end position="63"/>
    </location>
</feature>
<evidence type="ECO:0000256" key="2">
    <source>
        <dbReference type="ARBA" id="ARBA00007357"/>
    </source>
</evidence>
<dbReference type="Pfam" id="PF01431">
    <property type="entry name" value="Peptidase_M13"/>
    <property type="match status" value="1"/>
</dbReference>
<dbReference type="PANTHER" id="PTHR11733:SF239">
    <property type="entry name" value="NEPRILYSIN-11"/>
    <property type="match status" value="1"/>
</dbReference>
<dbReference type="InParanoid" id="A8XRS1"/>
<protein>
    <submittedName>
        <fullName evidence="12">Protein CBG17774</fullName>
    </submittedName>
</protein>
<name>A8XRS1_CAEBR</name>
<dbReference type="InterPro" id="IPR018497">
    <property type="entry name" value="Peptidase_M13_C"/>
</dbReference>
<dbReference type="SUPFAM" id="SSF55486">
    <property type="entry name" value="Metalloproteases ('zincins'), catalytic domain"/>
    <property type="match status" value="1"/>
</dbReference>
<dbReference type="MEROPS" id="M13.A16"/>
<dbReference type="eggNOG" id="KOG3624">
    <property type="taxonomic scope" value="Eukaryota"/>
</dbReference>
<evidence type="ECO:0000256" key="6">
    <source>
        <dbReference type="ARBA" id="ARBA00022833"/>
    </source>
</evidence>